<reference evidence="1" key="2">
    <citation type="journal article" date="2015" name="Data Brief">
        <title>Shoot transcriptome of the giant reed, Arundo donax.</title>
        <authorList>
            <person name="Barrero R.A."/>
            <person name="Guerrero F.D."/>
            <person name="Moolhuijzen P."/>
            <person name="Goolsby J.A."/>
            <person name="Tidwell J."/>
            <person name="Bellgard S.E."/>
            <person name="Bellgard M.I."/>
        </authorList>
    </citation>
    <scope>NUCLEOTIDE SEQUENCE</scope>
    <source>
        <tissue evidence="1">Shoot tissue taken approximately 20 cm above the soil surface</tissue>
    </source>
</reference>
<reference evidence="1" key="1">
    <citation type="submission" date="2014-09" db="EMBL/GenBank/DDBJ databases">
        <authorList>
            <person name="Magalhaes I.L.F."/>
            <person name="Oliveira U."/>
            <person name="Santos F.R."/>
            <person name="Vidigal T.H.D.A."/>
            <person name="Brescovit A.D."/>
            <person name="Santos A.J."/>
        </authorList>
    </citation>
    <scope>NUCLEOTIDE SEQUENCE</scope>
    <source>
        <tissue evidence="1">Shoot tissue taken approximately 20 cm above the soil surface</tissue>
    </source>
</reference>
<dbReference type="AlphaFoldDB" id="A0A0A9D385"/>
<accession>A0A0A9D385</accession>
<organism evidence="1">
    <name type="scientific">Arundo donax</name>
    <name type="common">Giant reed</name>
    <name type="synonym">Donax arundinaceus</name>
    <dbReference type="NCBI Taxonomy" id="35708"/>
    <lineage>
        <taxon>Eukaryota</taxon>
        <taxon>Viridiplantae</taxon>
        <taxon>Streptophyta</taxon>
        <taxon>Embryophyta</taxon>
        <taxon>Tracheophyta</taxon>
        <taxon>Spermatophyta</taxon>
        <taxon>Magnoliopsida</taxon>
        <taxon>Liliopsida</taxon>
        <taxon>Poales</taxon>
        <taxon>Poaceae</taxon>
        <taxon>PACMAD clade</taxon>
        <taxon>Arundinoideae</taxon>
        <taxon>Arundineae</taxon>
        <taxon>Arundo</taxon>
    </lineage>
</organism>
<proteinExistence type="predicted"/>
<evidence type="ECO:0000313" key="1">
    <source>
        <dbReference type="EMBL" id="JAD81128.1"/>
    </source>
</evidence>
<dbReference type="EMBL" id="GBRH01216767">
    <property type="protein sequence ID" value="JAD81128.1"/>
    <property type="molecule type" value="Transcribed_RNA"/>
</dbReference>
<name>A0A0A9D385_ARUDO</name>
<protein>
    <submittedName>
        <fullName evidence="1">Uncharacterized protein</fullName>
    </submittedName>
</protein>
<sequence length="19" mass="2031">MAESRALSAQWRASVLAPS</sequence>